<dbReference type="OrthoDB" id="2576482at2759"/>
<dbReference type="KEGG" id="kpin:30173393"/>
<keyword evidence="3" id="KW-1185">Reference proteome</keyword>
<reference evidence="1" key="3">
    <citation type="submission" date="2016-07" db="EMBL/GenBank/DDBJ databases">
        <title>Evolution of pathogenesis and genome organization in the Tremellales.</title>
        <authorList>
            <person name="Cuomo C."/>
            <person name="Litvintseva A."/>
            <person name="Heitman J."/>
            <person name="Chen Y."/>
            <person name="Sun S."/>
            <person name="Springer D."/>
            <person name="Dromer F."/>
            <person name="Young S."/>
            <person name="Zeng Q."/>
            <person name="Chapman S."/>
            <person name="Gujja S."/>
            <person name="Saif S."/>
            <person name="Birren B."/>
        </authorList>
    </citation>
    <scope>NUCLEOTIDE SEQUENCE</scope>
    <source>
        <strain evidence="1">CBS 10737</strain>
    </source>
</reference>
<sequence length="629" mass="71675">MSSSSRNALHVLRLVLRTQTISKSRLASSSATAALIRDSDISSSSSTLNNKSHAILSEDTTIRPSFLESESDEYTTASLLLPDRELDPEPIPWPKLFSHSGEIPPKSKFCDPIFRLVTQDRYKEALTIYHEIVSHNDKIRQGVTIGHSIRIQHRHEYLKPALYSLKIGDHKSTLMWLGIYPNRPATYNHPALKEVWTPIINVFINDKGSFRDDPEFLQEFLILAGRKGLLPTLLPPILPHLVFSFPPENSKAILENAIQAYRESTTSDTSRTPRAKYQEEIVIKQIIEWWGSYLRKLLIAGWKIEARYLVDDKPFEGEWDQITQKFIMEELKSISESSVDKSESLKLIDTSDIIMRIRSSLVDLPTPTELATLIRALSHPLINLEHPTLLSRFKSRFTRPPSTHRARNYPTIQQKLWLHAEILNLQREGDHCTALALFRDNFVWAGLPDQSLLFGQAPPPIGNLQLKSYPTIQIITTIIPSIIYNLPHPISKTISTFYGNYVESIHTYPPSLRPNSVTYSTLLRELTHHSGSLAGLRAIRLVIDNGIEPGESSYAAVLYALAGRRQIEQFWSFLYQAERENMIGTTTYRGLMAILVKTGLTKDAEKLFWRARERYQNENVFDGLDVEGK</sequence>
<dbReference type="EMBL" id="CP144526">
    <property type="protein sequence ID" value="WWC72237.1"/>
    <property type="molecule type" value="Genomic_DNA"/>
</dbReference>
<dbReference type="Gene3D" id="1.25.40.10">
    <property type="entry name" value="Tetratricopeptide repeat domain"/>
    <property type="match status" value="1"/>
</dbReference>
<accession>A0A1B9I1B9</accession>
<evidence type="ECO:0000313" key="1">
    <source>
        <dbReference type="EMBL" id="OCF49333.1"/>
    </source>
</evidence>
<proteinExistence type="predicted"/>
<reference evidence="1" key="1">
    <citation type="submission" date="2013-07" db="EMBL/GenBank/DDBJ databases">
        <title>The Genome Sequence of Cryptococcus pinus CBS10737.</title>
        <authorList>
            <consortium name="The Broad Institute Genome Sequencing Platform"/>
            <person name="Cuomo C."/>
            <person name="Litvintseva A."/>
            <person name="Chen Y."/>
            <person name="Heitman J."/>
            <person name="Sun S."/>
            <person name="Springer D."/>
            <person name="Dromer F."/>
            <person name="Young S.K."/>
            <person name="Zeng Q."/>
            <person name="Gargeya S."/>
            <person name="Fitzgerald M."/>
            <person name="Abouelleil A."/>
            <person name="Alvarado L."/>
            <person name="Berlin A.M."/>
            <person name="Chapman S.B."/>
            <person name="Dewar J."/>
            <person name="Goldberg J."/>
            <person name="Griggs A."/>
            <person name="Gujja S."/>
            <person name="Hansen M."/>
            <person name="Howarth C."/>
            <person name="Imamovic A."/>
            <person name="Larimer J."/>
            <person name="McCowan C."/>
            <person name="Murphy C."/>
            <person name="Pearson M."/>
            <person name="Priest M."/>
            <person name="Roberts A."/>
            <person name="Saif S."/>
            <person name="Shea T."/>
            <person name="Sykes S."/>
            <person name="Wortman J."/>
            <person name="Nusbaum C."/>
            <person name="Birren B."/>
        </authorList>
    </citation>
    <scope>NUCLEOTIDE SEQUENCE [LARGE SCALE GENOMIC DNA]</scope>
    <source>
        <strain evidence="1">CBS 10737</strain>
    </source>
</reference>
<dbReference type="Proteomes" id="UP000094020">
    <property type="component" value="Chromosome 8"/>
</dbReference>
<evidence type="ECO:0000313" key="2">
    <source>
        <dbReference type="EMBL" id="WWC72237.1"/>
    </source>
</evidence>
<dbReference type="AlphaFoldDB" id="A0A1B9I1B9"/>
<gene>
    <name evidence="1" type="ORF">I206_05024</name>
    <name evidence="2" type="ORF">I206_106199</name>
</gene>
<evidence type="ECO:0000313" key="3">
    <source>
        <dbReference type="Proteomes" id="UP000094020"/>
    </source>
</evidence>
<protein>
    <submittedName>
        <fullName evidence="1">Uncharacterized protein</fullName>
    </submittedName>
</protein>
<dbReference type="InterPro" id="IPR011990">
    <property type="entry name" value="TPR-like_helical_dom_sf"/>
</dbReference>
<name>A0A1B9I1B9_9TREE</name>
<dbReference type="GeneID" id="30173393"/>
<reference evidence="2" key="2">
    <citation type="submission" date="2013-07" db="EMBL/GenBank/DDBJ databases">
        <authorList>
            <consortium name="The Broad Institute Genome Sequencing Platform"/>
            <person name="Cuomo C."/>
            <person name="Litvintseva A."/>
            <person name="Chen Y."/>
            <person name="Heitman J."/>
            <person name="Sun S."/>
            <person name="Springer D."/>
            <person name="Dromer F."/>
            <person name="Young S.K."/>
            <person name="Zeng Q."/>
            <person name="Gargeya S."/>
            <person name="Fitzgerald M."/>
            <person name="Abouelleil A."/>
            <person name="Alvarado L."/>
            <person name="Berlin A.M."/>
            <person name="Chapman S.B."/>
            <person name="Dewar J."/>
            <person name="Goldberg J."/>
            <person name="Griggs A."/>
            <person name="Gujja S."/>
            <person name="Hansen M."/>
            <person name="Howarth C."/>
            <person name="Imamovic A."/>
            <person name="Larimer J."/>
            <person name="McCowan C."/>
            <person name="Murphy C."/>
            <person name="Pearson M."/>
            <person name="Priest M."/>
            <person name="Roberts A."/>
            <person name="Saif S."/>
            <person name="Shea T."/>
            <person name="Sykes S."/>
            <person name="Wortman J."/>
            <person name="Nusbaum C."/>
            <person name="Birren B."/>
        </authorList>
    </citation>
    <scope>NUCLEOTIDE SEQUENCE</scope>
    <source>
        <strain evidence="2">CBS 10737</strain>
    </source>
</reference>
<dbReference type="RefSeq" id="XP_019010552.1">
    <property type="nucleotide sequence ID" value="XM_019156750.1"/>
</dbReference>
<dbReference type="EMBL" id="KI894012">
    <property type="protein sequence ID" value="OCF49333.1"/>
    <property type="molecule type" value="Genomic_DNA"/>
</dbReference>
<dbReference type="STRING" id="1296096.A0A1B9I1B9"/>
<organism evidence="1">
    <name type="scientific">Kwoniella pini CBS 10737</name>
    <dbReference type="NCBI Taxonomy" id="1296096"/>
    <lineage>
        <taxon>Eukaryota</taxon>
        <taxon>Fungi</taxon>
        <taxon>Dikarya</taxon>
        <taxon>Basidiomycota</taxon>
        <taxon>Agaricomycotina</taxon>
        <taxon>Tremellomycetes</taxon>
        <taxon>Tremellales</taxon>
        <taxon>Cryptococcaceae</taxon>
        <taxon>Kwoniella</taxon>
    </lineage>
</organism>
<reference evidence="2" key="4">
    <citation type="submission" date="2024-02" db="EMBL/GenBank/DDBJ databases">
        <title>Comparative genomics of Cryptococcus and Kwoniella reveals pathogenesis evolution and contrasting modes of karyotype evolution via chromosome fusion or intercentromeric recombination.</title>
        <authorList>
            <person name="Coelho M.A."/>
            <person name="David-Palma M."/>
            <person name="Shea T."/>
            <person name="Bowers K."/>
            <person name="McGinley-Smith S."/>
            <person name="Mohammad A.W."/>
            <person name="Gnirke A."/>
            <person name="Yurkov A.M."/>
            <person name="Nowrousian M."/>
            <person name="Sun S."/>
            <person name="Cuomo C.A."/>
            <person name="Heitman J."/>
        </authorList>
    </citation>
    <scope>NUCLEOTIDE SEQUENCE</scope>
    <source>
        <strain evidence="2">CBS 10737</strain>
    </source>
</reference>